<dbReference type="Pfam" id="PF01131">
    <property type="entry name" value="Topoisom_bac"/>
    <property type="match status" value="1"/>
</dbReference>
<dbReference type="PANTHER" id="PTHR11390:SF21">
    <property type="entry name" value="DNA TOPOISOMERASE 3-ALPHA"/>
    <property type="match status" value="1"/>
</dbReference>
<dbReference type="InterPro" id="IPR023405">
    <property type="entry name" value="Topo_IA_core_domain"/>
</dbReference>
<keyword evidence="14" id="KW-1185">Reference proteome</keyword>
<dbReference type="PRINTS" id="PR00417">
    <property type="entry name" value="PRTPISMRASEI"/>
</dbReference>
<evidence type="ECO:0000259" key="12">
    <source>
        <dbReference type="PROSITE" id="PS52039"/>
    </source>
</evidence>
<feature type="domain" description="Toprim" evidence="11">
    <location>
        <begin position="1"/>
        <end position="135"/>
    </location>
</feature>
<dbReference type="RefSeq" id="WP_307408365.1">
    <property type="nucleotide sequence ID" value="NZ_JAUSUR010000004.1"/>
</dbReference>
<evidence type="ECO:0000256" key="5">
    <source>
        <dbReference type="ARBA" id="ARBA00023125"/>
    </source>
</evidence>
<dbReference type="SMART" id="SM00437">
    <property type="entry name" value="TOP1Ac"/>
    <property type="match status" value="1"/>
</dbReference>
<dbReference type="InterPro" id="IPR006171">
    <property type="entry name" value="TOPRIM_dom"/>
</dbReference>
<dbReference type="GO" id="GO:0003917">
    <property type="term" value="F:DNA topoisomerase type I (single strand cut, ATP-independent) activity"/>
    <property type="evidence" value="ECO:0007669"/>
    <property type="project" value="UniProtKB-EC"/>
</dbReference>
<evidence type="ECO:0000259" key="11">
    <source>
        <dbReference type="PROSITE" id="PS50880"/>
    </source>
</evidence>
<name>A0ABU0E3S4_9FIRM</name>
<dbReference type="Gene3D" id="2.70.20.10">
    <property type="entry name" value="Topoisomerase I, domain 3"/>
    <property type="match status" value="1"/>
</dbReference>
<evidence type="ECO:0000256" key="8">
    <source>
        <dbReference type="ARBA" id="ARBA00031985"/>
    </source>
</evidence>
<dbReference type="Gene3D" id="3.40.50.140">
    <property type="match status" value="1"/>
</dbReference>
<dbReference type="InterPro" id="IPR000380">
    <property type="entry name" value="Topo_IA"/>
</dbReference>
<evidence type="ECO:0000256" key="7">
    <source>
        <dbReference type="ARBA" id="ARBA00030003"/>
    </source>
</evidence>
<evidence type="ECO:0000256" key="3">
    <source>
        <dbReference type="ARBA" id="ARBA00012891"/>
    </source>
</evidence>
<dbReference type="InterPro" id="IPR013497">
    <property type="entry name" value="Topo_IA_cen"/>
</dbReference>
<dbReference type="InterPro" id="IPR003602">
    <property type="entry name" value="Topo_IA_DNA-bd_dom"/>
</dbReference>
<comment type="caution">
    <text evidence="13">The sequence shown here is derived from an EMBL/GenBank/DDBJ whole genome shotgun (WGS) entry which is preliminary data.</text>
</comment>
<dbReference type="EC" id="5.6.2.1" evidence="3"/>
<feature type="domain" description="Topo IA-type catalytic" evidence="12">
    <location>
        <begin position="152"/>
        <end position="598"/>
    </location>
</feature>
<evidence type="ECO:0000256" key="9">
    <source>
        <dbReference type="ARBA" id="ARBA00032235"/>
    </source>
</evidence>
<evidence type="ECO:0000313" key="13">
    <source>
        <dbReference type="EMBL" id="MDQ0361542.1"/>
    </source>
</evidence>
<dbReference type="SUPFAM" id="SSF56712">
    <property type="entry name" value="Prokaryotic type I DNA topoisomerase"/>
    <property type="match status" value="1"/>
</dbReference>
<accession>A0ABU0E3S4</accession>
<evidence type="ECO:0000256" key="2">
    <source>
        <dbReference type="ARBA" id="ARBA00009446"/>
    </source>
</evidence>
<dbReference type="Gene3D" id="1.10.460.10">
    <property type="entry name" value="Topoisomerase I, domain 2"/>
    <property type="match status" value="1"/>
</dbReference>
<evidence type="ECO:0000313" key="14">
    <source>
        <dbReference type="Proteomes" id="UP001230220"/>
    </source>
</evidence>
<dbReference type="SMART" id="SM00493">
    <property type="entry name" value="TOPRIM"/>
    <property type="match status" value="1"/>
</dbReference>
<dbReference type="InterPro" id="IPR013825">
    <property type="entry name" value="Topo_IA_cen_sub2"/>
</dbReference>
<evidence type="ECO:0000256" key="6">
    <source>
        <dbReference type="ARBA" id="ARBA00023235"/>
    </source>
</evidence>
<dbReference type="PROSITE" id="PS50880">
    <property type="entry name" value="TOPRIM"/>
    <property type="match status" value="1"/>
</dbReference>
<organism evidence="13 14">
    <name type="scientific">Breznakia pachnodae</name>
    <dbReference type="NCBI Taxonomy" id="265178"/>
    <lineage>
        <taxon>Bacteria</taxon>
        <taxon>Bacillati</taxon>
        <taxon>Bacillota</taxon>
        <taxon>Erysipelotrichia</taxon>
        <taxon>Erysipelotrichales</taxon>
        <taxon>Erysipelotrichaceae</taxon>
        <taxon>Breznakia</taxon>
    </lineage>
</organism>
<dbReference type="InterPro" id="IPR003601">
    <property type="entry name" value="Topo_IA_2"/>
</dbReference>
<protein>
    <recommendedName>
        <fullName evidence="3">DNA topoisomerase</fullName>
        <ecNumber evidence="3">5.6.2.1</ecNumber>
    </recommendedName>
    <alternativeName>
        <fullName evidence="10">Omega-protein</fullName>
    </alternativeName>
    <alternativeName>
        <fullName evidence="9">Relaxing enzyme</fullName>
    </alternativeName>
    <alternativeName>
        <fullName evidence="7">Swivelase</fullName>
    </alternativeName>
    <alternativeName>
        <fullName evidence="8">Untwisting enzyme</fullName>
    </alternativeName>
</protein>
<gene>
    <name evidence="13" type="ORF">J2S15_002292</name>
</gene>
<dbReference type="PANTHER" id="PTHR11390">
    <property type="entry name" value="PROKARYOTIC DNA TOPOISOMERASE"/>
    <property type="match status" value="1"/>
</dbReference>
<dbReference type="InterPro" id="IPR034144">
    <property type="entry name" value="TOPRIM_TopoIII"/>
</dbReference>
<comment type="similarity">
    <text evidence="2">Belongs to the type IA topoisomerase family.</text>
</comment>
<dbReference type="Gene3D" id="1.10.290.10">
    <property type="entry name" value="Topoisomerase I, domain 4"/>
    <property type="match status" value="1"/>
</dbReference>
<keyword evidence="5" id="KW-0238">DNA-binding</keyword>
<proteinExistence type="inferred from homology"/>
<dbReference type="Pfam" id="PF01751">
    <property type="entry name" value="Toprim"/>
    <property type="match status" value="1"/>
</dbReference>
<sequence>MKLVIAEKPALAKDIANAILDRKEERNDVIYGNDYAIVSAYGHLLTLADPQVYDEKYKTWNINDLPIYFENWKRVPDNEGYKRKRLALIGKLLKESDEVIHAGDPDDEGQLLIDEILDYFSYKGKVYRVLINDNIPENIKKEFQVLKDNQEFRKLGLAAYARQMADLAFGINETRLASLKLGLSNISTGRVQTPTLGLVVSRDRAIENHEKQRYYELMLKMNLTSNSNSYSDVIAKFKFNKENDTEQLVTDKSFYSDIINGLTDFKGEVEVTNKPKKNAPPLPYNLTKLQSDMNKKYGYGIKQTLDITQSLRDKYKAITYNRSDCQYLSDEFYEKAPGVLAVALSNVNSSLPLDYSIKSKCFSSENVSAHHAIIPQNIKLDISKFTEAERNVYVAIVERYAMQFLPTEKIEESEFKLPYKTGVFVYKESRVVDSGYKKYFSNKSDQENHEIFVEEGIYDFASKDYEIIEKETKPLKRYTPASLNSDLSSIAKYVSDEKIRNILKEKDKGVKGENGSIGTVATRGAIIELLLKRKFLEMKGNSIISTTLGREFYDLLPDGIKTADLTALWWLIQEDIKNGTRDVNDLQKSVVNEFRSHMDSAYKNVSITASKPNKIIVGKCPLCGSNVIEGKTTWYCEKYSKDDSGCDFRLFENVKYFDNTLKLTSNKVTQLLAGKSVEFNIKSKLGKKYPAEFELVLNGKYANLRKI</sequence>
<keyword evidence="4" id="KW-0799">Topoisomerase</keyword>
<dbReference type="PROSITE" id="PS52039">
    <property type="entry name" value="TOPO_IA_2"/>
    <property type="match status" value="1"/>
</dbReference>
<dbReference type="EMBL" id="JAUSUR010000004">
    <property type="protein sequence ID" value="MDQ0361542.1"/>
    <property type="molecule type" value="Genomic_DNA"/>
</dbReference>
<evidence type="ECO:0000256" key="4">
    <source>
        <dbReference type="ARBA" id="ARBA00023029"/>
    </source>
</evidence>
<keyword evidence="6 13" id="KW-0413">Isomerase</keyword>
<comment type="catalytic activity">
    <reaction evidence="1">
        <text>ATP-independent breakage of single-stranded DNA, followed by passage and rejoining.</text>
        <dbReference type="EC" id="5.6.2.1"/>
    </reaction>
</comment>
<evidence type="ECO:0000256" key="10">
    <source>
        <dbReference type="ARBA" id="ARBA00032877"/>
    </source>
</evidence>
<dbReference type="Proteomes" id="UP001230220">
    <property type="component" value="Unassembled WGS sequence"/>
</dbReference>
<dbReference type="SMART" id="SM00436">
    <property type="entry name" value="TOP1Bc"/>
    <property type="match status" value="1"/>
</dbReference>
<evidence type="ECO:0000256" key="1">
    <source>
        <dbReference type="ARBA" id="ARBA00000213"/>
    </source>
</evidence>
<dbReference type="CDD" id="cd03362">
    <property type="entry name" value="TOPRIM_TopoIA_TopoIII"/>
    <property type="match status" value="1"/>
</dbReference>
<dbReference type="InterPro" id="IPR013824">
    <property type="entry name" value="Topo_IA_cen_sub1"/>
</dbReference>
<dbReference type="InterPro" id="IPR013826">
    <property type="entry name" value="Topo_IA_cen_sub3"/>
</dbReference>
<reference evidence="13 14" key="1">
    <citation type="submission" date="2023-07" db="EMBL/GenBank/DDBJ databases">
        <title>Genomic Encyclopedia of Type Strains, Phase IV (KMG-IV): sequencing the most valuable type-strain genomes for metagenomic binning, comparative biology and taxonomic classification.</title>
        <authorList>
            <person name="Goeker M."/>
        </authorList>
    </citation>
    <scope>NUCLEOTIDE SEQUENCE [LARGE SCALE GENOMIC DNA]</scope>
    <source>
        <strain evidence="13 14">DSM 16784</strain>
    </source>
</reference>